<evidence type="ECO:0000313" key="5">
    <source>
        <dbReference type="Proteomes" id="UP000051260"/>
    </source>
</evidence>
<evidence type="ECO:0000259" key="3">
    <source>
        <dbReference type="Pfam" id="PF25954"/>
    </source>
</evidence>
<feature type="transmembrane region" description="Helical" evidence="2">
    <location>
        <begin position="12"/>
        <end position="31"/>
    </location>
</feature>
<evidence type="ECO:0000256" key="1">
    <source>
        <dbReference type="SAM" id="Coils"/>
    </source>
</evidence>
<gene>
    <name evidence="4" type="primary">yiaV_2</name>
    <name evidence="4" type="ORF">RUE5091_02572</name>
</gene>
<dbReference type="Gene3D" id="2.40.30.170">
    <property type="match status" value="1"/>
</dbReference>
<dbReference type="SUPFAM" id="SSF111369">
    <property type="entry name" value="HlyD-like secretion proteins"/>
    <property type="match status" value="2"/>
</dbReference>
<keyword evidence="2" id="KW-1133">Transmembrane helix</keyword>
<keyword evidence="1" id="KW-0175">Coiled coil</keyword>
<dbReference type="OrthoDB" id="9811754at2"/>
<feature type="domain" description="CusB-like beta-barrel" evidence="3">
    <location>
        <begin position="239"/>
        <end position="276"/>
    </location>
</feature>
<keyword evidence="2" id="KW-0472">Membrane</keyword>
<dbReference type="Proteomes" id="UP000051260">
    <property type="component" value="Unassembled WGS sequence"/>
</dbReference>
<dbReference type="EMBL" id="CYUD01000007">
    <property type="protein sequence ID" value="CUK03985.1"/>
    <property type="molecule type" value="Genomic_DNA"/>
</dbReference>
<reference evidence="5" key="1">
    <citation type="submission" date="2015-09" db="EMBL/GenBank/DDBJ databases">
        <authorList>
            <person name="Rodrigo-Torres L."/>
            <person name="Arahal D.R."/>
        </authorList>
    </citation>
    <scope>NUCLEOTIDE SEQUENCE [LARGE SCALE GENOMIC DNA]</scope>
    <source>
        <strain evidence="5">CECT 5091</strain>
    </source>
</reference>
<proteinExistence type="predicted"/>
<accession>A0A0P1IKK2</accession>
<feature type="coiled-coil region" evidence="1">
    <location>
        <begin position="81"/>
        <end position="129"/>
    </location>
</feature>
<dbReference type="Gene3D" id="2.40.50.100">
    <property type="match status" value="1"/>
</dbReference>
<feature type="coiled-coil region" evidence="1">
    <location>
        <begin position="154"/>
        <end position="181"/>
    </location>
</feature>
<dbReference type="RefSeq" id="WP_058282261.1">
    <property type="nucleotide sequence ID" value="NZ_CYUD01000007.1"/>
</dbReference>
<dbReference type="STRING" id="1715692.RUE5091_02572"/>
<dbReference type="InterPro" id="IPR050739">
    <property type="entry name" value="MFP"/>
</dbReference>
<evidence type="ECO:0000313" key="4">
    <source>
        <dbReference type="EMBL" id="CUK03985.1"/>
    </source>
</evidence>
<dbReference type="Gene3D" id="1.10.287.470">
    <property type="entry name" value="Helix hairpin bin"/>
    <property type="match status" value="2"/>
</dbReference>
<evidence type="ECO:0000256" key="2">
    <source>
        <dbReference type="SAM" id="Phobius"/>
    </source>
</evidence>
<sequence>MADSDHELQRPGWAVPIVAVIILLIIVWYIFSDRITPTTNNASVQGYTIAVVPEVSGYIADIPIKKNTLVPTGTTLASLEKTRFENAIEAAEAELEAAGQTVGASTASVATATAALAKAQALLEETRAQSARIFTLEEKGIYAPARGDEARAAVSTAEAAVAAAESELERAREQLGSAGDDNPRLRLAVAKLADARLDLEKTDLVAPADVIVGGLKIDEGAFANAGAPLMTLISIEDQWVEAFMTENNLTRLAPGNKAEIAFDAFPGQVFEGKVKSTAWGVSSGKTVDLGDLPTASKPKGWLRDPQRFSVIIETTNYTPADSLDQPGLRYNSQATVVVYTGDNPIWNTLAKGWIRFVSYLSYLY</sequence>
<dbReference type="AlphaFoldDB" id="A0A0P1IKK2"/>
<keyword evidence="5" id="KW-1185">Reference proteome</keyword>
<dbReference type="PANTHER" id="PTHR30386">
    <property type="entry name" value="MEMBRANE FUSION SUBUNIT OF EMRAB-TOLC MULTIDRUG EFFLUX PUMP"/>
    <property type="match status" value="1"/>
</dbReference>
<dbReference type="Pfam" id="PF25954">
    <property type="entry name" value="Beta-barrel_RND_2"/>
    <property type="match status" value="1"/>
</dbReference>
<keyword evidence="2" id="KW-0812">Transmembrane</keyword>
<protein>
    <submittedName>
        <fullName evidence="4">Inner membrane protein YiaV</fullName>
    </submittedName>
</protein>
<dbReference type="InterPro" id="IPR058792">
    <property type="entry name" value="Beta-barrel_RND_2"/>
</dbReference>
<name>A0A0P1IKK2_9RHOB</name>
<organism evidence="4 5">
    <name type="scientific">Ruegeria denitrificans</name>
    <dbReference type="NCBI Taxonomy" id="1715692"/>
    <lineage>
        <taxon>Bacteria</taxon>
        <taxon>Pseudomonadati</taxon>
        <taxon>Pseudomonadota</taxon>
        <taxon>Alphaproteobacteria</taxon>
        <taxon>Rhodobacterales</taxon>
        <taxon>Roseobacteraceae</taxon>
        <taxon>Ruegeria</taxon>
    </lineage>
</organism>